<keyword evidence="1 3" id="KW-0378">Hydrolase</keyword>
<reference evidence="3 4" key="1">
    <citation type="journal article" date="2020" name="Microorganisms">
        <title>Osmotic Adaptation and Compatible Solute Biosynthesis of Phototrophic Bacteria as Revealed from Genome Analyses.</title>
        <authorList>
            <person name="Imhoff J.F."/>
            <person name="Rahn T."/>
            <person name="Kunzel S."/>
            <person name="Keller A."/>
            <person name="Neulinger S.C."/>
        </authorList>
    </citation>
    <scope>NUCLEOTIDE SEQUENCE [LARGE SCALE GENOMIC DNA]</scope>
    <source>
        <strain evidence="3 4">DSM 21303</strain>
    </source>
</reference>
<dbReference type="PRINTS" id="PR00412">
    <property type="entry name" value="EPOXHYDRLASE"/>
</dbReference>
<evidence type="ECO:0000256" key="1">
    <source>
        <dbReference type="ARBA" id="ARBA00022801"/>
    </source>
</evidence>
<dbReference type="Gene3D" id="3.40.50.1820">
    <property type="entry name" value="alpha/beta hydrolase"/>
    <property type="match status" value="1"/>
</dbReference>
<dbReference type="AlphaFoldDB" id="A0A9X1B9Y9"/>
<dbReference type="PANTHER" id="PTHR43798:SF31">
    <property type="entry name" value="AB HYDROLASE SUPERFAMILY PROTEIN YCLE"/>
    <property type="match status" value="1"/>
</dbReference>
<accession>A0A9X1B9Y9</accession>
<dbReference type="Pfam" id="PF00561">
    <property type="entry name" value="Abhydrolase_1"/>
    <property type="match status" value="1"/>
</dbReference>
<dbReference type="SUPFAM" id="SSF53474">
    <property type="entry name" value="alpha/beta-Hydrolases"/>
    <property type="match status" value="1"/>
</dbReference>
<dbReference type="EMBL" id="NRSD01000024">
    <property type="protein sequence ID" value="MBK1646412.1"/>
    <property type="molecule type" value="Genomic_DNA"/>
</dbReference>
<sequence>MDFSTSGRITLADGPLAYRQTPSGRPPLLLIHGWGGSSRHWLHTAADLADIRTLYACDLPGHGDSPARPTQTDAHDLAALIIAFADRLGLDRFDLDGHSWGAAIAVLVAAHWPERVDRLILTSLGIARNPLEQFMVFQLHQQFAWATALGRPWLQQSRPWFSLMQPMLAWLGSQPEFYRALAARMLHQLPENEEPLRLGVQEFLGTDPLTAWDSMIAASSPAILGALEKLNTPTLLINADADRIMPVAGSRALAKRIPHVRSVELAQCGHLPMLERPQDYQRLVRAFLLDGQDPER</sequence>
<dbReference type="RefSeq" id="WP_200389224.1">
    <property type="nucleotide sequence ID" value="NZ_NRSD01000024.1"/>
</dbReference>
<keyword evidence="4" id="KW-1185">Reference proteome</keyword>
<organism evidence="3 4">
    <name type="scientific">Thiocapsa imhoffii</name>
    <dbReference type="NCBI Taxonomy" id="382777"/>
    <lineage>
        <taxon>Bacteria</taxon>
        <taxon>Pseudomonadati</taxon>
        <taxon>Pseudomonadota</taxon>
        <taxon>Gammaproteobacteria</taxon>
        <taxon>Chromatiales</taxon>
        <taxon>Chromatiaceae</taxon>
        <taxon>Thiocapsa</taxon>
    </lineage>
</organism>
<dbReference type="InterPro" id="IPR000073">
    <property type="entry name" value="AB_hydrolase_1"/>
</dbReference>
<evidence type="ECO:0000259" key="2">
    <source>
        <dbReference type="Pfam" id="PF00561"/>
    </source>
</evidence>
<dbReference type="PRINTS" id="PR00111">
    <property type="entry name" value="ABHYDROLASE"/>
</dbReference>
<evidence type="ECO:0000313" key="4">
    <source>
        <dbReference type="Proteomes" id="UP001138802"/>
    </source>
</evidence>
<comment type="caution">
    <text evidence="3">The sequence shown here is derived from an EMBL/GenBank/DDBJ whole genome shotgun (WGS) entry which is preliminary data.</text>
</comment>
<protein>
    <submittedName>
        <fullName evidence="3">Alpha/beta hydrolase</fullName>
    </submittedName>
</protein>
<name>A0A9X1B9Y9_9GAMM</name>
<proteinExistence type="predicted"/>
<gene>
    <name evidence="3" type="ORF">CKO25_17520</name>
</gene>
<dbReference type="PANTHER" id="PTHR43798">
    <property type="entry name" value="MONOACYLGLYCEROL LIPASE"/>
    <property type="match status" value="1"/>
</dbReference>
<feature type="domain" description="AB hydrolase-1" evidence="2">
    <location>
        <begin position="26"/>
        <end position="277"/>
    </location>
</feature>
<dbReference type="GO" id="GO:0016020">
    <property type="term" value="C:membrane"/>
    <property type="evidence" value="ECO:0007669"/>
    <property type="project" value="TreeGrafter"/>
</dbReference>
<dbReference type="InterPro" id="IPR029058">
    <property type="entry name" value="AB_hydrolase_fold"/>
</dbReference>
<dbReference type="GO" id="GO:0016787">
    <property type="term" value="F:hydrolase activity"/>
    <property type="evidence" value="ECO:0007669"/>
    <property type="project" value="UniProtKB-KW"/>
</dbReference>
<dbReference type="Proteomes" id="UP001138802">
    <property type="component" value="Unassembled WGS sequence"/>
</dbReference>
<dbReference type="InterPro" id="IPR050266">
    <property type="entry name" value="AB_hydrolase_sf"/>
</dbReference>
<evidence type="ECO:0000313" key="3">
    <source>
        <dbReference type="EMBL" id="MBK1646412.1"/>
    </source>
</evidence>
<dbReference type="InterPro" id="IPR000639">
    <property type="entry name" value="Epox_hydrolase-like"/>
</dbReference>